<dbReference type="AlphaFoldDB" id="A0A1G1Z610"/>
<dbReference type="SUPFAM" id="SSF50952">
    <property type="entry name" value="Soluble quinoprotein glucose dehydrogenase"/>
    <property type="match status" value="1"/>
</dbReference>
<name>A0A1G1Z610_9BACT</name>
<dbReference type="PANTHER" id="PTHR19328:SF13">
    <property type="entry name" value="HIPL1 PROTEIN"/>
    <property type="match status" value="1"/>
</dbReference>
<evidence type="ECO:0000259" key="1">
    <source>
        <dbReference type="Pfam" id="PF07995"/>
    </source>
</evidence>
<dbReference type="PANTHER" id="PTHR19328">
    <property type="entry name" value="HEDGEHOG-INTERACTING PROTEIN"/>
    <property type="match status" value="1"/>
</dbReference>
<evidence type="ECO:0000313" key="2">
    <source>
        <dbReference type="EMBL" id="OGY59879.1"/>
    </source>
</evidence>
<dbReference type="Pfam" id="PF07995">
    <property type="entry name" value="GSDH"/>
    <property type="match status" value="1"/>
</dbReference>
<dbReference type="STRING" id="1797690.A3B23_00040"/>
<comment type="caution">
    <text evidence="2">The sequence shown here is derived from an EMBL/GenBank/DDBJ whole genome shotgun (WGS) entry which is preliminary data.</text>
</comment>
<gene>
    <name evidence="2" type="ORF">A3B23_00040</name>
</gene>
<dbReference type="InterPro" id="IPR011042">
    <property type="entry name" value="6-blade_b-propeller_TolB-like"/>
</dbReference>
<sequence>ENKFLYIYLSSPGIDEPTQNSVVRYKLTADKLSDKKVIISGIPGAIYHDGGRMEFGPDGMLYVTTGDATTPALAQNPESLAGKILRLNDDGSIPKDNPFGTAVYSYGHRNPQGLAWDASGKLWETEHGRSGALSGLDELNLIKKGANYGWPEIEGDKAKSSMTIPALHSGPDVTWAPASLAYLDGYLYFGGLRGESLYRAKVDREKISGYQAFFKGEFGRIRTVRVGPDGMLYLTTSNRDGRGAPKANDDKIIRIDPSGL</sequence>
<dbReference type="InterPro" id="IPR011041">
    <property type="entry name" value="Quinoprot_gluc/sorb_DH_b-prop"/>
</dbReference>
<reference evidence="2 3" key="1">
    <citation type="journal article" date="2016" name="Nat. Commun.">
        <title>Thousands of microbial genomes shed light on interconnected biogeochemical processes in an aquifer system.</title>
        <authorList>
            <person name="Anantharaman K."/>
            <person name="Brown C.T."/>
            <person name="Hug L.A."/>
            <person name="Sharon I."/>
            <person name="Castelle C.J."/>
            <person name="Probst A.J."/>
            <person name="Thomas B.C."/>
            <person name="Singh A."/>
            <person name="Wilkins M.J."/>
            <person name="Karaoz U."/>
            <person name="Brodie E.L."/>
            <person name="Williams K.H."/>
            <person name="Hubbard S.S."/>
            <person name="Banfield J.F."/>
        </authorList>
    </citation>
    <scope>NUCLEOTIDE SEQUENCE [LARGE SCALE GENOMIC DNA]</scope>
</reference>
<dbReference type="Gene3D" id="2.120.10.30">
    <property type="entry name" value="TolB, C-terminal domain"/>
    <property type="match status" value="1"/>
</dbReference>
<organism evidence="2 3">
    <name type="scientific">Candidatus Colwellbacteria bacterium RIFCSPLOWO2_01_FULL_48_10</name>
    <dbReference type="NCBI Taxonomy" id="1797690"/>
    <lineage>
        <taxon>Bacteria</taxon>
        <taxon>Candidatus Colwelliibacteriota</taxon>
    </lineage>
</organism>
<evidence type="ECO:0000313" key="3">
    <source>
        <dbReference type="Proteomes" id="UP000178744"/>
    </source>
</evidence>
<proteinExistence type="predicted"/>
<accession>A0A1G1Z610</accession>
<protein>
    <submittedName>
        <fullName evidence="2">Glucose sorbosone dehydrogenase</fullName>
    </submittedName>
</protein>
<dbReference type="EMBL" id="MHIY01000013">
    <property type="protein sequence ID" value="OGY59879.1"/>
    <property type="molecule type" value="Genomic_DNA"/>
</dbReference>
<dbReference type="InterPro" id="IPR012938">
    <property type="entry name" value="Glc/Sorbosone_DH"/>
</dbReference>
<feature type="non-terminal residue" evidence="2">
    <location>
        <position position="1"/>
    </location>
</feature>
<dbReference type="Proteomes" id="UP000178744">
    <property type="component" value="Unassembled WGS sequence"/>
</dbReference>
<feature type="domain" description="Glucose/Sorbosone dehydrogenase" evidence="1">
    <location>
        <begin position="1"/>
        <end position="242"/>
    </location>
</feature>